<dbReference type="InterPro" id="IPR000953">
    <property type="entry name" value="Chromo/chromo_shadow_dom"/>
</dbReference>
<feature type="compositionally biased region" description="Polar residues" evidence="1">
    <location>
        <begin position="180"/>
        <end position="192"/>
    </location>
</feature>
<name>A0A9Q3C9S0_9BASI</name>
<dbReference type="OrthoDB" id="2273864at2759"/>
<evidence type="ECO:0000313" key="4">
    <source>
        <dbReference type="Proteomes" id="UP000765509"/>
    </source>
</evidence>
<dbReference type="InterPro" id="IPR016197">
    <property type="entry name" value="Chromo-like_dom_sf"/>
</dbReference>
<feature type="region of interest" description="Disordered" evidence="1">
    <location>
        <begin position="180"/>
        <end position="217"/>
    </location>
</feature>
<gene>
    <name evidence="3" type="ORF">O181_019015</name>
</gene>
<organism evidence="3 4">
    <name type="scientific">Austropuccinia psidii MF-1</name>
    <dbReference type="NCBI Taxonomy" id="1389203"/>
    <lineage>
        <taxon>Eukaryota</taxon>
        <taxon>Fungi</taxon>
        <taxon>Dikarya</taxon>
        <taxon>Basidiomycota</taxon>
        <taxon>Pucciniomycotina</taxon>
        <taxon>Pucciniomycetes</taxon>
        <taxon>Pucciniales</taxon>
        <taxon>Sphaerophragmiaceae</taxon>
        <taxon>Austropuccinia</taxon>
    </lineage>
</organism>
<sequence length="217" mass="24945">MYISYHQDDWHTWIPLAEFSPNTSDNSSKKQSPFFTVYGRDTHFDSIHITKDTASGKVSTKIQSAQKYVKRELEASINSFKRYSDKSRASPSFFNPGDMKVDTHAYHLKTSSQWKSIHPVFHNSLLEPVKASTIPNQNQEPPPPIIIEDEEEWEISKILDSQIKRGKLWYLVELKDLSQDPQRSTLESTESLKNGPELFKDFHSLYPDKPGSPSSRA</sequence>
<dbReference type="SUPFAM" id="SSF54160">
    <property type="entry name" value="Chromo domain-like"/>
    <property type="match status" value="1"/>
</dbReference>
<comment type="caution">
    <text evidence="3">The sequence shown here is derived from an EMBL/GenBank/DDBJ whole genome shotgun (WGS) entry which is preliminary data.</text>
</comment>
<evidence type="ECO:0000256" key="1">
    <source>
        <dbReference type="SAM" id="MobiDB-lite"/>
    </source>
</evidence>
<evidence type="ECO:0000313" key="3">
    <source>
        <dbReference type="EMBL" id="MBW0479300.1"/>
    </source>
</evidence>
<feature type="domain" description="Chromo" evidence="2">
    <location>
        <begin position="153"/>
        <end position="214"/>
    </location>
</feature>
<keyword evidence="4" id="KW-1185">Reference proteome</keyword>
<dbReference type="EMBL" id="AVOT02005526">
    <property type="protein sequence ID" value="MBW0479300.1"/>
    <property type="molecule type" value="Genomic_DNA"/>
</dbReference>
<proteinExistence type="predicted"/>
<reference evidence="3" key="1">
    <citation type="submission" date="2021-03" db="EMBL/GenBank/DDBJ databases">
        <title>Draft genome sequence of rust myrtle Austropuccinia psidii MF-1, a brazilian biotype.</title>
        <authorList>
            <person name="Quecine M.C."/>
            <person name="Pachon D.M.R."/>
            <person name="Bonatelli M.L."/>
            <person name="Correr F.H."/>
            <person name="Franceschini L.M."/>
            <person name="Leite T.F."/>
            <person name="Margarido G.R.A."/>
            <person name="Almeida C.A."/>
            <person name="Ferrarezi J.A."/>
            <person name="Labate C.A."/>
        </authorList>
    </citation>
    <scope>NUCLEOTIDE SEQUENCE</scope>
    <source>
        <strain evidence="3">MF-1</strain>
    </source>
</reference>
<protein>
    <recommendedName>
        <fullName evidence="2">Chromo domain-containing protein</fullName>
    </recommendedName>
</protein>
<dbReference type="Proteomes" id="UP000765509">
    <property type="component" value="Unassembled WGS sequence"/>
</dbReference>
<dbReference type="CDD" id="cd00024">
    <property type="entry name" value="CD_CSD"/>
    <property type="match status" value="1"/>
</dbReference>
<dbReference type="Gene3D" id="2.40.50.40">
    <property type="match status" value="1"/>
</dbReference>
<evidence type="ECO:0000259" key="2">
    <source>
        <dbReference type="PROSITE" id="PS50013"/>
    </source>
</evidence>
<dbReference type="AlphaFoldDB" id="A0A9Q3C9S0"/>
<dbReference type="GO" id="GO:0006338">
    <property type="term" value="P:chromatin remodeling"/>
    <property type="evidence" value="ECO:0007669"/>
    <property type="project" value="UniProtKB-ARBA"/>
</dbReference>
<dbReference type="PROSITE" id="PS50013">
    <property type="entry name" value="CHROMO_2"/>
    <property type="match status" value="1"/>
</dbReference>
<accession>A0A9Q3C9S0</accession>